<dbReference type="InterPro" id="IPR002539">
    <property type="entry name" value="MaoC-like_dom"/>
</dbReference>
<evidence type="ECO:0000256" key="1">
    <source>
        <dbReference type="ARBA" id="ARBA00005254"/>
    </source>
</evidence>
<dbReference type="PANTHER" id="PTHR13078:SF56">
    <property type="entry name" value="PEROXISOMAL MULTIFUNCTIONAL ENZYME TYPE 2"/>
    <property type="match status" value="1"/>
</dbReference>
<keyword evidence="5" id="KW-1185">Reference proteome</keyword>
<dbReference type="Pfam" id="PF01575">
    <property type="entry name" value="MaoC_dehydratas"/>
    <property type="match status" value="1"/>
</dbReference>
<name>A0ABW2XAT6_9ACTN</name>
<evidence type="ECO:0000313" key="5">
    <source>
        <dbReference type="Proteomes" id="UP001597063"/>
    </source>
</evidence>
<gene>
    <name evidence="4" type="ORF">ACFQZM_03605</name>
</gene>
<feature type="domain" description="MaoC-like" evidence="2">
    <location>
        <begin position="171"/>
        <end position="262"/>
    </location>
</feature>
<dbReference type="EMBL" id="JBHTGP010000003">
    <property type="protein sequence ID" value="MFD0683574.1"/>
    <property type="molecule type" value="Genomic_DNA"/>
</dbReference>
<dbReference type="SUPFAM" id="SSF54637">
    <property type="entry name" value="Thioesterase/thiol ester dehydrase-isomerase"/>
    <property type="match status" value="2"/>
</dbReference>
<dbReference type="Pfam" id="PF13452">
    <property type="entry name" value="FAS1_DH_region"/>
    <property type="match status" value="1"/>
</dbReference>
<dbReference type="PANTHER" id="PTHR13078">
    <property type="entry name" value="PEROXISOMAL MULTIFUNCTIONAL ENZYME TYPE 2-RELATED"/>
    <property type="match status" value="1"/>
</dbReference>
<evidence type="ECO:0000313" key="4">
    <source>
        <dbReference type="EMBL" id="MFD0683574.1"/>
    </source>
</evidence>
<accession>A0ABW2XAT6</accession>
<protein>
    <submittedName>
        <fullName evidence="4">MaoC/PaaZ C-terminal domain-containing protein</fullName>
    </submittedName>
</protein>
<dbReference type="InterPro" id="IPR003965">
    <property type="entry name" value="Fatty_acid_synthase"/>
</dbReference>
<proteinExistence type="inferred from homology"/>
<dbReference type="InterPro" id="IPR039569">
    <property type="entry name" value="FAS1-like_DH_region"/>
</dbReference>
<feature type="domain" description="FAS1-like dehydratase" evidence="3">
    <location>
        <begin position="17"/>
        <end position="126"/>
    </location>
</feature>
<dbReference type="Gene3D" id="3.10.129.10">
    <property type="entry name" value="Hotdog Thioesterase"/>
    <property type="match status" value="1"/>
</dbReference>
<comment type="caution">
    <text evidence="4">The sequence shown here is derived from an EMBL/GenBank/DDBJ whole genome shotgun (WGS) entry which is preliminary data.</text>
</comment>
<evidence type="ECO:0000259" key="2">
    <source>
        <dbReference type="Pfam" id="PF01575"/>
    </source>
</evidence>
<sequence>MTDAQSNEPRMNTGNLGVWSDPFDFKVERERTIAYAAATNDGNSRYTSGELAPPVFAIVPVFEGMIGPLFTVVPDSLIPFVVHGEQDMVFHRPITPGMALVSRAKVTGFASKRSGTTVSVRLETRTDGGDLVNEQWMVSFFRGFQAGETVGELAPAHAFPEELRDAAPFAEVVQHVDDDQTFRYAEASGDPMPIHLDEEFARSAGLPGIIAHGLCTMAFTSRAVIESAAAGDPARLKRLAVRFSKPVLPGQDVTTRIWRASGGAYAFETTSSSGDVVIKDGLAEIGD</sequence>
<dbReference type="Proteomes" id="UP001597063">
    <property type="component" value="Unassembled WGS sequence"/>
</dbReference>
<reference evidence="5" key="1">
    <citation type="journal article" date="2019" name="Int. J. Syst. Evol. Microbiol.">
        <title>The Global Catalogue of Microorganisms (GCM) 10K type strain sequencing project: providing services to taxonomists for standard genome sequencing and annotation.</title>
        <authorList>
            <consortium name="The Broad Institute Genomics Platform"/>
            <consortium name="The Broad Institute Genome Sequencing Center for Infectious Disease"/>
            <person name="Wu L."/>
            <person name="Ma J."/>
        </authorList>
    </citation>
    <scope>NUCLEOTIDE SEQUENCE [LARGE SCALE GENOMIC DNA]</scope>
    <source>
        <strain evidence="5">JCM 9371</strain>
    </source>
</reference>
<organism evidence="4 5">
    <name type="scientific">Actinomadura fibrosa</name>
    <dbReference type="NCBI Taxonomy" id="111802"/>
    <lineage>
        <taxon>Bacteria</taxon>
        <taxon>Bacillati</taxon>
        <taxon>Actinomycetota</taxon>
        <taxon>Actinomycetes</taxon>
        <taxon>Streptosporangiales</taxon>
        <taxon>Thermomonosporaceae</taxon>
        <taxon>Actinomadura</taxon>
    </lineage>
</organism>
<dbReference type="PRINTS" id="PR01483">
    <property type="entry name" value="FASYNTHASE"/>
</dbReference>
<evidence type="ECO:0000259" key="3">
    <source>
        <dbReference type="Pfam" id="PF13452"/>
    </source>
</evidence>
<dbReference type="RefSeq" id="WP_131754903.1">
    <property type="nucleotide sequence ID" value="NZ_CAACUY010000001.1"/>
</dbReference>
<dbReference type="InterPro" id="IPR029069">
    <property type="entry name" value="HotDog_dom_sf"/>
</dbReference>
<comment type="similarity">
    <text evidence="1">Belongs to the enoyl-CoA hydratase/isomerase family.</text>
</comment>